<evidence type="ECO:0000256" key="1">
    <source>
        <dbReference type="ARBA" id="ARBA00005046"/>
    </source>
</evidence>
<dbReference type="CDD" id="cd00754">
    <property type="entry name" value="Ubl_MoaD"/>
    <property type="match status" value="1"/>
</dbReference>
<gene>
    <name evidence="6" type="ORF">D777_03398</name>
</gene>
<comment type="pathway">
    <text evidence="1">Cofactor biosynthesis; molybdopterin biosynthesis.</text>
</comment>
<organism evidence="6 7">
    <name type="scientific">Marinobacter nitratireducens</name>
    <dbReference type="NCBI Taxonomy" id="1137280"/>
    <lineage>
        <taxon>Bacteria</taxon>
        <taxon>Pseudomonadati</taxon>
        <taxon>Pseudomonadota</taxon>
        <taxon>Gammaproteobacteria</taxon>
        <taxon>Pseudomonadales</taxon>
        <taxon>Marinobacteraceae</taxon>
        <taxon>Marinobacter</taxon>
    </lineage>
</organism>
<evidence type="ECO:0000256" key="3">
    <source>
        <dbReference type="ARBA" id="ARBA00023150"/>
    </source>
</evidence>
<reference evidence="6 7" key="1">
    <citation type="submission" date="2012-12" db="EMBL/GenBank/DDBJ databases">
        <title>Genome assembly of Marinobacter sp. AK21.</title>
        <authorList>
            <person name="Khatri I."/>
            <person name="Kumar R."/>
            <person name="Vaidya B."/>
            <person name="Subramanian S."/>
            <person name="Pinnaka A."/>
        </authorList>
    </citation>
    <scope>NUCLEOTIDE SEQUENCE [LARGE SCALE GENOMIC DNA]</scope>
    <source>
        <strain evidence="6 7">AK21</strain>
    </source>
</reference>
<comment type="caution">
    <text evidence="6">The sequence shown here is derived from an EMBL/GenBank/DDBJ whole genome shotgun (WGS) entry which is preliminary data.</text>
</comment>
<dbReference type="Pfam" id="PF02597">
    <property type="entry name" value="ThiS"/>
    <property type="match status" value="1"/>
</dbReference>
<accession>A0A072MZ07</accession>
<dbReference type="Gene3D" id="3.10.20.30">
    <property type="match status" value="1"/>
</dbReference>
<dbReference type="InterPro" id="IPR016155">
    <property type="entry name" value="Mopterin_synth/thiamin_S_b"/>
</dbReference>
<dbReference type="PANTHER" id="PTHR33359:SF1">
    <property type="entry name" value="MOLYBDOPTERIN SYNTHASE SULFUR CARRIER SUBUNIT"/>
    <property type="match status" value="1"/>
</dbReference>
<evidence type="ECO:0000313" key="6">
    <source>
        <dbReference type="EMBL" id="KEF30222.1"/>
    </source>
</evidence>
<sequence length="86" mass="9125">MHADTITVRFFARLREELDTETLEVSARSGLTAGALLEELAQRGGPWAQLDGDQPVMVAVNQAMARPATALNAGDEVAFFPPVTGG</sequence>
<dbReference type="PANTHER" id="PTHR33359">
    <property type="entry name" value="MOLYBDOPTERIN SYNTHASE SULFUR CARRIER SUBUNIT"/>
    <property type="match status" value="1"/>
</dbReference>
<dbReference type="UniPathway" id="UPA00344"/>
<name>A0A072MZ07_9GAMM</name>
<keyword evidence="3" id="KW-0501">Molybdenum cofactor biosynthesis</keyword>
<evidence type="ECO:0000256" key="4">
    <source>
        <dbReference type="ARBA" id="ARBA00024200"/>
    </source>
</evidence>
<evidence type="ECO:0000256" key="5">
    <source>
        <dbReference type="ARBA" id="ARBA00024247"/>
    </source>
</evidence>
<dbReference type="FunFam" id="3.10.20.30:FF:000010">
    <property type="entry name" value="Molybdopterin synthase sulfur carrier subunit"/>
    <property type="match status" value="1"/>
</dbReference>
<protein>
    <recommendedName>
        <fullName evidence="5">Molybdopterin synthase sulfur carrier subunit</fullName>
    </recommendedName>
</protein>
<dbReference type="RefSeq" id="WP_036134180.1">
    <property type="nucleotide sequence ID" value="NZ_ANIE01000009.1"/>
</dbReference>
<dbReference type="PATRIC" id="fig|1137280.3.peg.3216"/>
<dbReference type="Proteomes" id="UP000035057">
    <property type="component" value="Unassembled WGS sequence"/>
</dbReference>
<dbReference type="GO" id="GO:1990133">
    <property type="term" value="C:molybdopterin adenylyltransferase complex"/>
    <property type="evidence" value="ECO:0007669"/>
    <property type="project" value="TreeGrafter"/>
</dbReference>
<dbReference type="EMBL" id="ANIE01000009">
    <property type="protein sequence ID" value="KEF30222.1"/>
    <property type="molecule type" value="Genomic_DNA"/>
</dbReference>
<evidence type="ECO:0000256" key="2">
    <source>
        <dbReference type="ARBA" id="ARBA00022741"/>
    </source>
</evidence>
<dbReference type="SUPFAM" id="SSF54285">
    <property type="entry name" value="MoaD/ThiS"/>
    <property type="match status" value="1"/>
</dbReference>
<dbReference type="GO" id="GO:0000166">
    <property type="term" value="F:nucleotide binding"/>
    <property type="evidence" value="ECO:0007669"/>
    <property type="project" value="UniProtKB-KW"/>
</dbReference>
<dbReference type="InterPro" id="IPR003749">
    <property type="entry name" value="ThiS/MoaD-like"/>
</dbReference>
<dbReference type="InterPro" id="IPR012675">
    <property type="entry name" value="Beta-grasp_dom_sf"/>
</dbReference>
<evidence type="ECO:0000313" key="7">
    <source>
        <dbReference type="Proteomes" id="UP000035057"/>
    </source>
</evidence>
<dbReference type="NCBIfam" id="TIGR01682">
    <property type="entry name" value="moaD"/>
    <property type="match status" value="1"/>
</dbReference>
<proteinExistence type="inferred from homology"/>
<comment type="similarity">
    <text evidence="4">Belongs to the MoaD family.</text>
</comment>
<dbReference type="STRING" id="1137280.D777_03398"/>
<dbReference type="InterPro" id="IPR044672">
    <property type="entry name" value="MOCS2A"/>
</dbReference>
<dbReference type="OrthoDB" id="9801945at2"/>
<keyword evidence="7" id="KW-1185">Reference proteome</keyword>
<keyword evidence="2" id="KW-0547">Nucleotide-binding</keyword>
<dbReference type="AlphaFoldDB" id="A0A072MZ07"/>
<dbReference type="GO" id="GO:0006777">
    <property type="term" value="P:Mo-molybdopterin cofactor biosynthetic process"/>
    <property type="evidence" value="ECO:0007669"/>
    <property type="project" value="UniProtKB-KW"/>
</dbReference>